<protein>
    <submittedName>
        <fullName evidence="2">Uncharacterized protein</fullName>
    </submittedName>
</protein>
<dbReference type="EMBL" id="JALAWA010000013">
    <property type="protein sequence ID" value="MCY9186580.1"/>
    <property type="molecule type" value="Genomic_DNA"/>
</dbReference>
<evidence type="ECO:0000313" key="3">
    <source>
        <dbReference type="Proteomes" id="UP001073053"/>
    </source>
</evidence>
<organism evidence="2 3">
    <name type="scientific">Bacillus halotolerans</name>
    <dbReference type="NCBI Taxonomy" id="260554"/>
    <lineage>
        <taxon>Bacteria</taxon>
        <taxon>Bacillati</taxon>
        <taxon>Bacillota</taxon>
        <taxon>Bacilli</taxon>
        <taxon>Bacillales</taxon>
        <taxon>Bacillaceae</taxon>
        <taxon>Bacillus</taxon>
    </lineage>
</organism>
<comment type="caution">
    <text evidence="2">The sequence shown here is derived from an EMBL/GenBank/DDBJ whole genome shotgun (WGS) entry which is preliminary data.</text>
</comment>
<feature type="compositionally biased region" description="Basic and acidic residues" evidence="1">
    <location>
        <begin position="162"/>
        <end position="175"/>
    </location>
</feature>
<sequence length="189" mass="21387">MEKLKLGLAANKTSYYDPLTNTYITLKKPVVVVQYEDYKILKNITHALLSSVPALVLYEGKLPEAAIKEWEEKYMKPFRTDMSKLRRALTGDMVPPAVRANRAFDRADRIEKESIDFPEEAPTEQPVIEDPATEVPATDQSENGGDTVVQQSIEAEEIEEIELGKEPENEEEKTKTKTKKGTKSKKSEK</sequence>
<evidence type="ECO:0000256" key="1">
    <source>
        <dbReference type="SAM" id="MobiDB-lite"/>
    </source>
</evidence>
<gene>
    <name evidence="2" type="ORF">MOF03_18405</name>
</gene>
<reference evidence="2" key="1">
    <citation type="submission" date="2022-02" db="EMBL/GenBank/DDBJ databases">
        <title>Crop Bioprotection Bacillus Genome Sequencing.</title>
        <authorList>
            <person name="Dunlap C."/>
        </authorList>
    </citation>
    <scope>NUCLEOTIDE SEQUENCE</scope>
    <source>
        <strain evidence="2">EC49O2N-C10</strain>
    </source>
</reference>
<dbReference type="RefSeq" id="WP_268522630.1">
    <property type="nucleotide sequence ID" value="NZ_JALAWA010000013.1"/>
</dbReference>
<feature type="compositionally biased region" description="Polar residues" evidence="1">
    <location>
        <begin position="138"/>
        <end position="153"/>
    </location>
</feature>
<dbReference type="AlphaFoldDB" id="A0A9Q4HPD1"/>
<accession>A0A9Q4HPD1</accession>
<name>A0A9Q4HPD1_9BACI</name>
<dbReference type="Proteomes" id="UP001073053">
    <property type="component" value="Unassembled WGS sequence"/>
</dbReference>
<feature type="region of interest" description="Disordered" evidence="1">
    <location>
        <begin position="113"/>
        <end position="189"/>
    </location>
</feature>
<evidence type="ECO:0000313" key="2">
    <source>
        <dbReference type="EMBL" id="MCY9186580.1"/>
    </source>
</evidence>
<proteinExistence type="predicted"/>
<feature type="compositionally biased region" description="Basic residues" evidence="1">
    <location>
        <begin position="176"/>
        <end position="189"/>
    </location>
</feature>